<dbReference type="SUPFAM" id="SSF55174">
    <property type="entry name" value="Alpha-L RNA-binding motif"/>
    <property type="match status" value="1"/>
</dbReference>
<keyword evidence="3" id="KW-0238">DNA-binding</keyword>
<dbReference type="Gene3D" id="3.10.290.10">
    <property type="entry name" value="RNA-binding S4 domain"/>
    <property type="match status" value="1"/>
</dbReference>
<dbReference type="PIRSF" id="PIRSF016821">
    <property type="entry name" value="HSP15"/>
    <property type="match status" value="1"/>
</dbReference>
<evidence type="ECO:0000256" key="1">
    <source>
        <dbReference type="ARBA" id="ARBA00008396"/>
    </source>
</evidence>
<evidence type="ECO:0000256" key="4">
    <source>
        <dbReference type="PROSITE-ProRule" id="PRU00182"/>
    </source>
</evidence>
<sequence length="130" mass="15256">MTDATVRLDKWLWAARFFKTRSVAGKAILGGKVQINGRRAKRSSLLRIGDRVRVRKRRVEYQLVVLELSEQRRSAAEAAKLYEETPESVAAREALRLQRKAAPTFSFREKGRPTKKERRQLDRLKRRDEY</sequence>
<evidence type="ECO:0000256" key="5">
    <source>
        <dbReference type="SAM" id="MobiDB-lite"/>
    </source>
</evidence>
<dbReference type="InterPro" id="IPR025708">
    <property type="entry name" value="HSP15"/>
</dbReference>
<organism evidence="7 8">
    <name type="scientific">Candidatus Kutchimonas denitrificans</name>
    <dbReference type="NCBI Taxonomy" id="3056748"/>
    <lineage>
        <taxon>Bacteria</taxon>
        <taxon>Pseudomonadati</taxon>
        <taxon>Gemmatimonadota</taxon>
        <taxon>Gemmatimonadia</taxon>
        <taxon>Candidatus Palauibacterales</taxon>
        <taxon>Candidatus Palauibacteraceae</taxon>
        <taxon>Candidatus Kutchimonas</taxon>
    </lineage>
</organism>
<dbReference type="CDD" id="cd00165">
    <property type="entry name" value="S4"/>
    <property type="match status" value="1"/>
</dbReference>
<dbReference type="Proteomes" id="UP000702544">
    <property type="component" value="Unassembled WGS sequence"/>
</dbReference>
<feature type="region of interest" description="Disordered" evidence="5">
    <location>
        <begin position="101"/>
        <end position="130"/>
    </location>
</feature>
<dbReference type="Pfam" id="PF01479">
    <property type="entry name" value="S4"/>
    <property type="match status" value="1"/>
</dbReference>
<dbReference type="GO" id="GO:0034605">
    <property type="term" value="P:cellular response to heat"/>
    <property type="evidence" value="ECO:0007669"/>
    <property type="project" value="InterPro"/>
</dbReference>
<dbReference type="InterPro" id="IPR002942">
    <property type="entry name" value="S4_RNA-bd"/>
</dbReference>
<proteinExistence type="inferred from homology"/>
<dbReference type="GO" id="GO:0003727">
    <property type="term" value="F:single-stranded RNA binding"/>
    <property type="evidence" value="ECO:0007669"/>
    <property type="project" value="InterPro"/>
</dbReference>
<dbReference type="GO" id="GO:0003677">
    <property type="term" value="F:DNA binding"/>
    <property type="evidence" value="ECO:0007669"/>
    <property type="project" value="UniProtKB-KW"/>
</dbReference>
<evidence type="ECO:0000259" key="6">
    <source>
        <dbReference type="SMART" id="SM00363"/>
    </source>
</evidence>
<dbReference type="SMART" id="SM00363">
    <property type="entry name" value="S4"/>
    <property type="match status" value="1"/>
</dbReference>
<name>A0AAE4Z782_9BACT</name>
<reference evidence="7 8" key="1">
    <citation type="submission" date="2020-01" db="EMBL/GenBank/DDBJ databases">
        <title>Genomes assembled from Gulf of Kutch pelagic sediment metagenomes.</title>
        <authorList>
            <person name="Chandrashekar M."/>
            <person name="Mahajan M.S."/>
            <person name="Dave K.J."/>
            <person name="Vatsa P."/>
            <person name="Nathani N.M."/>
        </authorList>
    </citation>
    <scope>NUCLEOTIDE SEQUENCE [LARGE SCALE GENOMIC DNA]</scope>
    <source>
        <strain evidence="7">KS3-K002</strain>
    </source>
</reference>
<dbReference type="PROSITE" id="PS50889">
    <property type="entry name" value="S4"/>
    <property type="match status" value="1"/>
</dbReference>
<evidence type="ECO:0000256" key="2">
    <source>
        <dbReference type="ARBA" id="ARBA00022884"/>
    </source>
</evidence>
<evidence type="ECO:0000256" key="3">
    <source>
        <dbReference type="ARBA" id="ARBA00023125"/>
    </source>
</evidence>
<dbReference type="EMBL" id="JAACAK010000002">
    <property type="protein sequence ID" value="NIR73506.1"/>
    <property type="molecule type" value="Genomic_DNA"/>
</dbReference>
<evidence type="ECO:0000313" key="8">
    <source>
        <dbReference type="Proteomes" id="UP000702544"/>
    </source>
</evidence>
<comment type="caution">
    <text evidence="7">The sequence shown here is derived from an EMBL/GenBank/DDBJ whole genome shotgun (WGS) entry which is preliminary data.</text>
</comment>
<feature type="compositionally biased region" description="Basic and acidic residues" evidence="5">
    <location>
        <begin position="107"/>
        <end position="130"/>
    </location>
</feature>
<protein>
    <submittedName>
        <fullName evidence="7">RNA-binding protein</fullName>
    </submittedName>
</protein>
<dbReference type="InterPro" id="IPR036986">
    <property type="entry name" value="S4_RNA-bd_sf"/>
</dbReference>
<comment type="similarity">
    <text evidence="1">Belongs to the HSP15 family.</text>
</comment>
<gene>
    <name evidence="7" type="ORF">GWO12_00095</name>
</gene>
<dbReference type="AlphaFoldDB" id="A0AAE4Z782"/>
<dbReference type="GO" id="GO:0043023">
    <property type="term" value="F:ribosomal large subunit binding"/>
    <property type="evidence" value="ECO:0007669"/>
    <property type="project" value="InterPro"/>
</dbReference>
<evidence type="ECO:0000313" key="7">
    <source>
        <dbReference type="EMBL" id="NIR73506.1"/>
    </source>
</evidence>
<keyword evidence="2 4" id="KW-0694">RNA-binding</keyword>
<feature type="domain" description="RNA-binding S4" evidence="6">
    <location>
        <begin position="6"/>
        <end position="64"/>
    </location>
</feature>
<accession>A0AAE4Z782</accession>